<accession>A0A4E0QU78</accession>
<organism evidence="1 2">
    <name type="scientific">Fasciola hepatica</name>
    <name type="common">Liver fluke</name>
    <dbReference type="NCBI Taxonomy" id="6192"/>
    <lineage>
        <taxon>Eukaryota</taxon>
        <taxon>Metazoa</taxon>
        <taxon>Spiralia</taxon>
        <taxon>Lophotrochozoa</taxon>
        <taxon>Platyhelminthes</taxon>
        <taxon>Trematoda</taxon>
        <taxon>Digenea</taxon>
        <taxon>Plagiorchiida</taxon>
        <taxon>Echinostomata</taxon>
        <taxon>Echinostomatoidea</taxon>
        <taxon>Fasciolidae</taxon>
        <taxon>Fasciola</taxon>
    </lineage>
</organism>
<dbReference type="EMBL" id="JXXN02011496">
    <property type="protein sequence ID" value="THD18453.1"/>
    <property type="molecule type" value="Genomic_DNA"/>
</dbReference>
<evidence type="ECO:0000313" key="1">
    <source>
        <dbReference type="EMBL" id="THD18453.1"/>
    </source>
</evidence>
<dbReference type="AlphaFoldDB" id="A0A4E0QU78"/>
<sequence>MSSSALRTDQLLRLLGLTHPHRPKRFLQDGFALSELGSLIQSRS</sequence>
<comment type="caution">
    <text evidence="1">The sequence shown here is derived from an EMBL/GenBank/DDBJ whole genome shotgun (WGS) entry which is preliminary data.</text>
</comment>
<name>A0A4E0QU78_FASHE</name>
<evidence type="ECO:0000313" key="2">
    <source>
        <dbReference type="Proteomes" id="UP000230066"/>
    </source>
</evidence>
<reference evidence="1" key="1">
    <citation type="submission" date="2019-03" db="EMBL/GenBank/DDBJ databases">
        <title>Improved annotation for the trematode Fasciola hepatica.</title>
        <authorList>
            <person name="Choi Y.-J."/>
            <person name="Martin J."/>
            <person name="Mitreva M."/>
        </authorList>
    </citation>
    <scope>NUCLEOTIDE SEQUENCE [LARGE SCALE GENOMIC DNA]</scope>
</reference>
<dbReference type="Proteomes" id="UP000230066">
    <property type="component" value="Unassembled WGS sequence"/>
</dbReference>
<protein>
    <submittedName>
        <fullName evidence="1">Uncharacterized protein</fullName>
    </submittedName>
</protein>
<proteinExistence type="predicted"/>
<keyword evidence="2" id="KW-1185">Reference proteome</keyword>
<gene>
    <name evidence="1" type="ORF">D915_011039</name>
</gene>